<evidence type="ECO:0000256" key="2">
    <source>
        <dbReference type="ARBA" id="ARBA00022801"/>
    </source>
</evidence>
<dbReference type="AlphaFoldDB" id="A0A2K0TWW3"/>
<dbReference type="InterPro" id="IPR050654">
    <property type="entry name" value="AChE-related_enzymes"/>
</dbReference>
<reference evidence="4 5" key="1">
    <citation type="submission" date="2017-02" db="EMBL/GenBank/DDBJ databases">
        <title>Genomes of Trichoderma spp. with biocontrol activity.</title>
        <authorList>
            <person name="Gardiner D."/>
            <person name="Kazan K."/>
            <person name="Vos C."/>
            <person name="Harvey P."/>
        </authorList>
    </citation>
    <scope>NUCLEOTIDE SEQUENCE [LARGE SCALE GENOMIC DNA]</scope>
    <source>
        <strain evidence="4 5">Tr1</strain>
    </source>
</reference>
<comment type="similarity">
    <text evidence="1">Belongs to the type-B carboxylesterase/lipase family.</text>
</comment>
<evidence type="ECO:0000259" key="3">
    <source>
        <dbReference type="Pfam" id="PF00135"/>
    </source>
</evidence>
<dbReference type="InterPro" id="IPR002018">
    <property type="entry name" value="CarbesteraseB"/>
</dbReference>
<sequence length="206" mass="22687">MVPLLKARIAYTSKPVLAFFFGGGFNFRDTNTAFYNGKYFAGEQDVVVTVNYRIDVFGFLGAPCQPANLGLRDQRVGVEWVRDNIAAFGGNPEKIAIFGQSIRGEGVDFWAYAYEQDPIVSSIIAHSGNAFSFPFNTAATVENNSNAIVAGVNCTNEEDQLACVRQVDWQNILGISETIRPLPSDNFLRPISHFAPFPDDDVVFSN</sequence>
<dbReference type="Pfam" id="PF00135">
    <property type="entry name" value="COesterase"/>
    <property type="match status" value="1"/>
</dbReference>
<name>A0A2K0TWW3_TRIHA</name>
<accession>A0A2K0TWW3</accession>
<dbReference type="OrthoDB" id="408631at2759"/>
<protein>
    <recommendedName>
        <fullName evidence="3">Carboxylesterase type B domain-containing protein</fullName>
    </recommendedName>
</protein>
<evidence type="ECO:0000256" key="1">
    <source>
        <dbReference type="ARBA" id="ARBA00005964"/>
    </source>
</evidence>
<dbReference type="PANTHER" id="PTHR43918">
    <property type="entry name" value="ACETYLCHOLINESTERASE"/>
    <property type="match status" value="1"/>
</dbReference>
<organism evidence="4 5">
    <name type="scientific">Trichoderma harzianum</name>
    <name type="common">Hypocrea lixii</name>
    <dbReference type="NCBI Taxonomy" id="5544"/>
    <lineage>
        <taxon>Eukaryota</taxon>
        <taxon>Fungi</taxon>
        <taxon>Dikarya</taxon>
        <taxon>Ascomycota</taxon>
        <taxon>Pezizomycotina</taxon>
        <taxon>Sordariomycetes</taxon>
        <taxon>Hypocreomycetidae</taxon>
        <taxon>Hypocreales</taxon>
        <taxon>Hypocreaceae</taxon>
        <taxon>Trichoderma</taxon>
    </lineage>
</organism>
<dbReference type="EMBL" id="MTYI01000172">
    <property type="protein sequence ID" value="PNP50015.1"/>
    <property type="molecule type" value="Genomic_DNA"/>
</dbReference>
<evidence type="ECO:0000313" key="4">
    <source>
        <dbReference type="EMBL" id="PNP50015.1"/>
    </source>
</evidence>
<dbReference type="Proteomes" id="UP000236290">
    <property type="component" value="Unassembled WGS sequence"/>
</dbReference>
<dbReference type="SUPFAM" id="SSF53474">
    <property type="entry name" value="alpha/beta-Hydrolases"/>
    <property type="match status" value="1"/>
</dbReference>
<comment type="caution">
    <text evidence="4">The sequence shown here is derived from an EMBL/GenBank/DDBJ whole genome shotgun (WGS) entry which is preliminary data.</text>
</comment>
<evidence type="ECO:0000313" key="5">
    <source>
        <dbReference type="Proteomes" id="UP000236290"/>
    </source>
</evidence>
<proteinExistence type="inferred from homology"/>
<dbReference type="PANTHER" id="PTHR43918:SF4">
    <property type="entry name" value="CARBOXYLIC ESTER HYDROLASE"/>
    <property type="match status" value="1"/>
</dbReference>
<keyword evidence="2" id="KW-0378">Hydrolase</keyword>
<feature type="domain" description="Carboxylesterase type B" evidence="3">
    <location>
        <begin position="12"/>
        <end position="202"/>
    </location>
</feature>
<dbReference type="GO" id="GO:0052689">
    <property type="term" value="F:carboxylic ester hydrolase activity"/>
    <property type="evidence" value="ECO:0007669"/>
    <property type="project" value="TreeGrafter"/>
</dbReference>
<dbReference type="InterPro" id="IPR029058">
    <property type="entry name" value="AB_hydrolase_fold"/>
</dbReference>
<gene>
    <name evidence="4" type="ORF">THARTR1_09346</name>
</gene>
<dbReference type="Gene3D" id="3.40.50.1820">
    <property type="entry name" value="alpha/beta hydrolase"/>
    <property type="match status" value="1"/>
</dbReference>